<dbReference type="Proteomes" id="UP001208570">
    <property type="component" value="Unassembled WGS sequence"/>
</dbReference>
<feature type="transmembrane region" description="Helical" evidence="3">
    <location>
        <begin position="57"/>
        <end position="74"/>
    </location>
</feature>
<dbReference type="GO" id="GO:0000506">
    <property type="term" value="C:glycosylphosphatidylinositol-N-acetylglucosaminyltransferase (GPI-GnT) complex"/>
    <property type="evidence" value="ECO:0007669"/>
    <property type="project" value="InterPro"/>
</dbReference>
<gene>
    <name evidence="5" type="ORF">LSH36_212g00054</name>
</gene>
<evidence type="ECO:0000256" key="1">
    <source>
        <dbReference type="ARBA" id="ARBA00004687"/>
    </source>
</evidence>
<feature type="domain" description="Phosphatidylinositol N-acetylglucosaminyltransferase subunit H conserved" evidence="4">
    <location>
        <begin position="104"/>
        <end position="145"/>
    </location>
</feature>
<dbReference type="InterPro" id="IPR044215">
    <property type="entry name" value="PIG-H"/>
</dbReference>
<dbReference type="EMBL" id="JAODUP010000212">
    <property type="protein sequence ID" value="KAK2156475.1"/>
    <property type="molecule type" value="Genomic_DNA"/>
</dbReference>
<proteinExistence type="inferred from homology"/>
<dbReference type="Pfam" id="PF10181">
    <property type="entry name" value="PIG-H"/>
    <property type="match status" value="1"/>
</dbReference>
<evidence type="ECO:0000256" key="3">
    <source>
        <dbReference type="SAM" id="Phobius"/>
    </source>
</evidence>
<name>A0AAD9N4J3_9ANNE</name>
<comment type="similarity">
    <text evidence="2">Belongs to the PIGH family.</text>
</comment>
<comment type="caution">
    <text evidence="5">The sequence shown here is derived from an EMBL/GenBank/DDBJ whole genome shotgun (WGS) entry which is preliminary data.</text>
</comment>
<dbReference type="AlphaFoldDB" id="A0AAD9N4J3"/>
<evidence type="ECO:0000259" key="4">
    <source>
        <dbReference type="Pfam" id="PF10181"/>
    </source>
</evidence>
<keyword evidence="3" id="KW-1133">Transmembrane helix</keyword>
<keyword evidence="3" id="KW-0812">Transmembrane</keyword>
<feature type="transmembrane region" description="Helical" evidence="3">
    <location>
        <begin position="80"/>
        <end position="98"/>
    </location>
</feature>
<dbReference type="PANTHER" id="PTHR15231">
    <property type="entry name" value="PHOSPHATIDYLINOSITOL N-ACETYLGLUCOSAMINYLTRANSFERASE SUBUNIT H"/>
    <property type="match status" value="1"/>
</dbReference>
<dbReference type="InterPro" id="IPR019328">
    <property type="entry name" value="PIGH-H_dom"/>
</dbReference>
<comment type="pathway">
    <text evidence="1">Glycolipid biosynthesis; glycosylphosphatidylinositol-anchor biosynthesis.</text>
</comment>
<protein>
    <recommendedName>
        <fullName evidence="4">Phosphatidylinositol N-acetylglucosaminyltransferase subunit H conserved domain-containing protein</fullName>
    </recommendedName>
</protein>
<keyword evidence="3" id="KW-0472">Membrane</keyword>
<evidence type="ECO:0000256" key="2">
    <source>
        <dbReference type="ARBA" id="ARBA00009610"/>
    </source>
</evidence>
<accession>A0AAD9N4J3</accession>
<sequence>MAIHKCWQLTNKDDVNKGSQQVHTQTGELITLTSIEYDPNLCKEYIVNYKRFSFKRWFIWMIIFNIVGYLLKLHTQDSQVMSMLLVFIIVALLLKINIRVQQESLLVSAGVGVQLTTRFVSGRIKSHFYDIAEVQDIIINEGITLHCWPRLDCLQEIYRDVQSVLHRKKQS</sequence>
<dbReference type="PANTHER" id="PTHR15231:SF1">
    <property type="entry name" value="PHOSPHATIDYLINOSITOL N-ACETYLGLUCOSAMINYLTRANSFERASE SUBUNIT H"/>
    <property type="match status" value="1"/>
</dbReference>
<evidence type="ECO:0000313" key="6">
    <source>
        <dbReference type="Proteomes" id="UP001208570"/>
    </source>
</evidence>
<keyword evidence="6" id="KW-1185">Reference proteome</keyword>
<reference evidence="5" key="1">
    <citation type="journal article" date="2023" name="Mol. Biol. Evol.">
        <title>Third-Generation Sequencing Reveals the Adaptive Role of the Epigenome in Three Deep-Sea Polychaetes.</title>
        <authorList>
            <person name="Perez M."/>
            <person name="Aroh O."/>
            <person name="Sun Y."/>
            <person name="Lan Y."/>
            <person name="Juniper S.K."/>
            <person name="Young C.R."/>
            <person name="Angers B."/>
            <person name="Qian P.Y."/>
        </authorList>
    </citation>
    <scope>NUCLEOTIDE SEQUENCE</scope>
    <source>
        <strain evidence="5">P08H-3</strain>
    </source>
</reference>
<dbReference type="GO" id="GO:0006506">
    <property type="term" value="P:GPI anchor biosynthetic process"/>
    <property type="evidence" value="ECO:0007669"/>
    <property type="project" value="InterPro"/>
</dbReference>
<evidence type="ECO:0000313" key="5">
    <source>
        <dbReference type="EMBL" id="KAK2156475.1"/>
    </source>
</evidence>
<organism evidence="5 6">
    <name type="scientific">Paralvinella palmiformis</name>
    <dbReference type="NCBI Taxonomy" id="53620"/>
    <lineage>
        <taxon>Eukaryota</taxon>
        <taxon>Metazoa</taxon>
        <taxon>Spiralia</taxon>
        <taxon>Lophotrochozoa</taxon>
        <taxon>Annelida</taxon>
        <taxon>Polychaeta</taxon>
        <taxon>Sedentaria</taxon>
        <taxon>Canalipalpata</taxon>
        <taxon>Terebellida</taxon>
        <taxon>Terebelliformia</taxon>
        <taxon>Alvinellidae</taxon>
        <taxon>Paralvinella</taxon>
    </lineage>
</organism>